<organism evidence="1 2">
    <name type="scientific">Mycolicibacter terrae</name>
    <dbReference type="NCBI Taxonomy" id="1788"/>
    <lineage>
        <taxon>Bacteria</taxon>
        <taxon>Bacillati</taxon>
        <taxon>Actinomycetota</taxon>
        <taxon>Actinomycetes</taxon>
        <taxon>Mycobacteriales</taxon>
        <taxon>Mycobacteriaceae</taxon>
        <taxon>Mycolicibacter</taxon>
    </lineage>
</organism>
<gene>
    <name evidence="1" type="ORF">MTER_25360</name>
</gene>
<name>A0AAD1MIG0_9MYCO</name>
<accession>A0AAD1MIG0</accession>
<dbReference type="AlphaFoldDB" id="A0AAD1MIG0"/>
<sequence length="326" mass="36294">MSTNGLGEPDEVTRVVLADEGSDGVVELLGPSEGESIYDAIELVLNGRNFSTFDAALAAARLWRNHVTVAFAHYLVGIKIGSDSDPTEKQTSGFGSAYYPNPERRVREEPGLFVCEDGRSGGLTVQMLADARVLQGLDGLVNYAMRWITQRSYQITDQQSLAYALVHASYFEDNPETSYILLATVIEALLPPRDECPRDIAGVIDTLKETLDGMSDIDEELRQDVAEALEDDKFDPIGRRGRQLVGCLGTERFADKKPKDYFMHCYDIRSKLVHGNVERLTAAELTSELRDLRRFVLALLGVQVFGERMPERWTPETVPWPDTDGS</sequence>
<reference evidence="1 2" key="1">
    <citation type="journal article" date="2019" name="Emerg. Microbes Infect.">
        <title>Comprehensive subspecies identification of 175 nontuberculous mycobacteria species based on 7547 genomic profiles.</title>
        <authorList>
            <person name="Matsumoto Y."/>
            <person name="Kinjo T."/>
            <person name="Motooka D."/>
            <person name="Nabeya D."/>
            <person name="Jung N."/>
            <person name="Uechi K."/>
            <person name="Horii T."/>
            <person name="Iida T."/>
            <person name="Fujita J."/>
            <person name="Nakamura S."/>
        </authorList>
    </citation>
    <scope>NUCLEOTIDE SEQUENCE [LARGE SCALE GENOMIC DNA]</scope>
    <source>
        <strain evidence="1 2">JCM 12143</strain>
    </source>
</reference>
<keyword evidence="2" id="KW-1185">Reference proteome</keyword>
<evidence type="ECO:0000313" key="2">
    <source>
        <dbReference type="Proteomes" id="UP000467636"/>
    </source>
</evidence>
<protein>
    <recommendedName>
        <fullName evidence="3">Apea-like HEPN domain-containing protein</fullName>
    </recommendedName>
</protein>
<proteinExistence type="predicted"/>
<dbReference type="Proteomes" id="UP000467636">
    <property type="component" value="Chromosome"/>
</dbReference>
<evidence type="ECO:0000313" key="1">
    <source>
        <dbReference type="EMBL" id="BBX23125.1"/>
    </source>
</evidence>
<dbReference type="EMBL" id="AP022564">
    <property type="protein sequence ID" value="BBX23125.1"/>
    <property type="molecule type" value="Genomic_DNA"/>
</dbReference>
<evidence type="ECO:0008006" key="3">
    <source>
        <dbReference type="Google" id="ProtNLM"/>
    </source>
</evidence>